<feature type="region of interest" description="Disordered" evidence="1">
    <location>
        <begin position="147"/>
        <end position="180"/>
    </location>
</feature>
<evidence type="ECO:0000313" key="3">
    <source>
        <dbReference type="Proteomes" id="UP000664859"/>
    </source>
</evidence>
<comment type="caution">
    <text evidence="2">The sequence shown here is derived from an EMBL/GenBank/DDBJ whole genome shotgun (WGS) entry which is preliminary data.</text>
</comment>
<dbReference type="EMBL" id="JAFCMP010000539">
    <property type="protein sequence ID" value="KAG5176229.1"/>
    <property type="molecule type" value="Genomic_DNA"/>
</dbReference>
<evidence type="ECO:0000313" key="2">
    <source>
        <dbReference type="EMBL" id="KAG5176229.1"/>
    </source>
</evidence>
<organism evidence="2 3">
    <name type="scientific">Tribonema minus</name>
    <dbReference type="NCBI Taxonomy" id="303371"/>
    <lineage>
        <taxon>Eukaryota</taxon>
        <taxon>Sar</taxon>
        <taxon>Stramenopiles</taxon>
        <taxon>Ochrophyta</taxon>
        <taxon>PX clade</taxon>
        <taxon>Xanthophyceae</taxon>
        <taxon>Tribonematales</taxon>
        <taxon>Tribonemataceae</taxon>
        <taxon>Tribonema</taxon>
    </lineage>
</organism>
<dbReference type="Proteomes" id="UP000664859">
    <property type="component" value="Unassembled WGS sequence"/>
</dbReference>
<keyword evidence="3" id="KW-1185">Reference proteome</keyword>
<dbReference type="OrthoDB" id="10623434at2759"/>
<reference evidence="2" key="1">
    <citation type="submission" date="2021-02" db="EMBL/GenBank/DDBJ databases">
        <title>First Annotated Genome of the Yellow-green Alga Tribonema minus.</title>
        <authorList>
            <person name="Mahan K.M."/>
        </authorList>
    </citation>
    <scope>NUCLEOTIDE SEQUENCE</scope>
    <source>
        <strain evidence="2">UTEX B ZZ1240</strain>
    </source>
</reference>
<name>A0A836C865_9STRA</name>
<protein>
    <submittedName>
        <fullName evidence="2">Uncharacterized protein</fullName>
    </submittedName>
</protein>
<dbReference type="AlphaFoldDB" id="A0A836C865"/>
<evidence type="ECO:0000256" key="1">
    <source>
        <dbReference type="SAM" id="MobiDB-lite"/>
    </source>
</evidence>
<accession>A0A836C865</accession>
<sequence>MGGFGDKKSSSGSSNVGSGLAAARKQQKLFLELVEAKEPVAFAYARAKGSETWHRIAEVAAKGGNFAAAVQGQKRLMLDHAVQLHPVLLVSKATLEVGFATEEGGEVTVVAKDAYAGETVGVRLDAGNAGPFYKVTDQFGLSGRIDTKSAAGKSTQGGKGGATGGGMRTASSGKSSSDGA</sequence>
<feature type="compositionally biased region" description="Gly residues" evidence="1">
    <location>
        <begin position="155"/>
        <end position="167"/>
    </location>
</feature>
<proteinExistence type="predicted"/>
<gene>
    <name evidence="2" type="ORF">JKP88DRAFT_282921</name>
</gene>